<keyword evidence="4" id="KW-0975">Bacterial flagellum</keyword>
<dbReference type="NCBIfam" id="TIGR02550">
    <property type="entry name" value="flagell_flgL"/>
    <property type="match status" value="1"/>
</dbReference>
<dbReference type="InterPro" id="IPR001492">
    <property type="entry name" value="Flagellin"/>
</dbReference>
<feature type="domain" description="Flagellin N-terminal" evidence="6">
    <location>
        <begin position="5"/>
        <end position="141"/>
    </location>
</feature>
<evidence type="ECO:0000313" key="9">
    <source>
        <dbReference type="Proteomes" id="UP000676246"/>
    </source>
</evidence>
<organism evidence="8 9">
    <name type="scientific">Ideonella alba</name>
    <dbReference type="NCBI Taxonomy" id="2824118"/>
    <lineage>
        <taxon>Bacteria</taxon>
        <taxon>Pseudomonadati</taxon>
        <taxon>Pseudomonadota</taxon>
        <taxon>Betaproteobacteria</taxon>
        <taxon>Burkholderiales</taxon>
        <taxon>Sphaerotilaceae</taxon>
        <taxon>Ideonella</taxon>
    </lineage>
</organism>
<dbReference type="Pfam" id="PF00669">
    <property type="entry name" value="Flagellin_N"/>
    <property type="match status" value="1"/>
</dbReference>
<keyword evidence="8" id="KW-0966">Cell projection</keyword>
<dbReference type="InterPro" id="IPR001029">
    <property type="entry name" value="Flagellin_N"/>
</dbReference>
<dbReference type="InterPro" id="IPR046358">
    <property type="entry name" value="Flagellin_C"/>
</dbReference>
<accession>A0A941BJ55</accession>
<comment type="similarity">
    <text evidence="3">Belongs to the bacterial flagellin family.</text>
</comment>
<evidence type="ECO:0000256" key="5">
    <source>
        <dbReference type="SAM" id="Coils"/>
    </source>
</evidence>
<protein>
    <submittedName>
        <fullName evidence="8">Flagellar hook-associated protein FlgL</fullName>
    </submittedName>
</protein>
<dbReference type="AlphaFoldDB" id="A0A941BJ55"/>
<keyword evidence="5" id="KW-0175">Coiled coil</keyword>
<dbReference type="EMBL" id="JAGQDD010000029">
    <property type="protein sequence ID" value="MBQ0933453.1"/>
    <property type="molecule type" value="Genomic_DNA"/>
</dbReference>
<proteinExistence type="inferred from homology"/>
<dbReference type="InterPro" id="IPR013384">
    <property type="entry name" value="Flagell_FlgL"/>
</dbReference>
<reference evidence="8 9" key="1">
    <citation type="submission" date="2021-04" db="EMBL/GenBank/DDBJ databases">
        <title>The genome sequence of Ideonella sp. 3Y2.</title>
        <authorList>
            <person name="Liu Y."/>
        </authorList>
    </citation>
    <scope>NUCLEOTIDE SEQUENCE [LARGE SCALE GENOMIC DNA]</scope>
    <source>
        <strain evidence="8 9">3Y2</strain>
    </source>
</reference>
<evidence type="ECO:0000256" key="1">
    <source>
        <dbReference type="ARBA" id="ARBA00004365"/>
    </source>
</evidence>
<dbReference type="Proteomes" id="UP000676246">
    <property type="component" value="Unassembled WGS sequence"/>
</dbReference>
<evidence type="ECO:0000259" key="6">
    <source>
        <dbReference type="Pfam" id="PF00669"/>
    </source>
</evidence>
<comment type="subcellular location">
    <subcellularLocation>
        <location evidence="1">Bacterial flagellum</location>
    </subcellularLocation>
    <subcellularLocation>
        <location evidence="2">Secreted</location>
    </subcellularLocation>
</comment>
<dbReference type="Pfam" id="PF00700">
    <property type="entry name" value="Flagellin_C"/>
    <property type="match status" value="1"/>
</dbReference>
<keyword evidence="8" id="KW-0282">Flagellum</keyword>
<dbReference type="GO" id="GO:0005576">
    <property type="term" value="C:extracellular region"/>
    <property type="evidence" value="ECO:0007669"/>
    <property type="project" value="UniProtKB-SubCell"/>
</dbReference>
<feature type="coiled-coil region" evidence="5">
    <location>
        <begin position="10"/>
        <end position="72"/>
    </location>
</feature>
<keyword evidence="9" id="KW-1185">Reference proteome</keyword>
<dbReference type="GO" id="GO:0009424">
    <property type="term" value="C:bacterial-type flagellum hook"/>
    <property type="evidence" value="ECO:0007669"/>
    <property type="project" value="InterPro"/>
</dbReference>
<sequence length="398" mass="42267">MFRVATLNAYDKVINTLQKRQQDLVEAQQQLTSGKRVLHASDDPVAAARAERARALQQRSEANQRAVDASKNSMTLTESALGDAGELLQQARELVVAAGNASYSDAQRQDVAKQLAEIRKQLMSVANRGNGAGGFVFSGQGTSQPPFLDAPGGVAYTGTGGQVEVASDEQLPLTFDGRQVWMGARTGNGVFETRNLGSSSAWIDAGRVTDPAQITGSTYSVSFSVVGGVTTYSVFQDGNPTALSGQPYTSGQAITIDGMSFAVNGTPADADAFEITPSAVGLSVFDALDRVVNALKTPNQTPTQVTQAVQTGLRDVDQSLGQLQSSRSLAGETLNRIEGVQARVTDLKLFAKTTESDAEDLDETQAISDFANQQTGYQVALQTYATLQKMSLFQYINS</sequence>
<dbReference type="Gene3D" id="1.20.1330.10">
    <property type="entry name" value="f41 fragment of flagellin, N-terminal domain"/>
    <property type="match status" value="2"/>
</dbReference>
<evidence type="ECO:0000256" key="3">
    <source>
        <dbReference type="ARBA" id="ARBA00005709"/>
    </source>
</evidence>
<dbReference type="PANTHER" id="PTHR42792">
    <property type="entry name" value="FLAGELLIN"/>
    <property type="match status" value="1"/>
</dbReference>
<dbReference type="RefSeq" id="WP_210857118.1">
    <property type="nucleotide sequence ID" value="NZ_JAGQDD010000029.1"/>
</dbReference>
<feature type="domain" description="Flagellin C-terminal" evidence="7">
    <location>
        <begin position="315"/>
        <end position="396"/>
    </location>
</feature>
<evidence type="ECO:0000313" key="8">
    <source>
        <dbReference type="EMBL" id="MBQ0933453.1"/>
    </source>
</evidence>
<dbReference type="GO" id="GO:0005198">
    <property type="term" value="F:structural molecule activity"/>
    <property type="evidence" value="ECO:0007669"/>
    <property type="project" value="InterPro"/>
</dbReference>
<dbReference type="GO" id="GO:0071973">
    <property type="term" value="P:bacterial-type flagellum-dependent cell motility"/>
    <property type="evidence" value="ECO:0007669"/>
    <property type="project" value="InterPro"/>
</dbReference>
<evidence type="ECO:0000259" key="7">
    <source>
        <dbReference type="Pfam" id="PF00700"/>
    </source>
</evidence>
<name>A0A941BJ55_9BURK</name>
<keyword evidence="8" id="KW-0969">Cilium</keyword>
<dbReference type="SUPFAM" id="SSF64518">
    <property type="entry name" value="Phase 1 flagellin"/>
    <property type="match status" value="1"/>
</dbReference>
<evidence type="ECO:0000256" key="2">
    <source>
        <dbReference type="ARBA" id="ARBA00004613"/>
    </source>
</evidence>
<gene>
    <name evidence="8" type="primary">flgL</name>
    <name evidence="8" type="ORF">KAK03_23510</name>
</gene>
<comment type="caution">
    <text evidence="8">The sequence shown here is derived from an EMBL/GenBank/DDBJ whole genome shotgun (WGS) entry which is preliminary data.</text>
</comment>
<evidence type="ECO:0000256" key="4">
    <source>
        <dbReference type="ARBA" id="ARBA00023143"/>
    </source>
</evidence>
<dbReference type="PANTHER" id="PTHR42792:SF1">
    <property type="entry name" value="FLAGELLAR HOOK-ASSOCIATED PROTEIN 3"/>
    <property type="match status" value="1"/>
</dbReference>